<evidence type="ECO:0000313" key="2">
    <source>
        <dbReference type="EMBL" id="MPC46471.1"/>
    </source>
</evidence>
<dbReference type="EMBL" id="VSRR010007223">
    <property type="protein sequence ID" value="MPC46471.1"/>
    <property type="molecule type" value="Genomic_DNA"/>
</dbReference>
<keyword evidence="3" id="KW-1185">Reference proteome</keyword>
<organism evidence="2 3">
    <name type="scientific">Portunus trituberculatus</name>
    <name type="common">Swimming crab</name>
    <name type="synonym">Neptunus trituberculatus</name>
    <dbReference type="NCBI Taxonomy" id="210409"/>
    <lineage>
        <taxon>Eukaryota</taxon>
        <taxon>Metazoa</taxon>
        <taxon>Ecdysozoa</taxon>
        <taxon>Arthropoda</taxon>
        <taxon>Crustacea</taxon>
        <taxon>Multicrustacea</taxon>
        <taxon>Malacostraca</taxon>
        <taxon>Eumalacostraca</taxon>
        <taxon>Eucarida</taxon>
        <taxon>Decapoda</taxon>
        <taxon>Pleocyemata</taxon>
        <taxon>Brachyura</taxon>
        <taxon>Eubrachyura</taxon>
        <taxon>Portunoidea</taxon>
        <taxon>Portunidae</taxon>
        <taxon>Portuninae</taxon>
        <taxon>Portunus</taxon>
    </lineage>
</organism>
<comment type="caution">
    <text evidence="2">The sequence shown here is derived from an EMBL/GenBank/DDBJ whole genome shotgun (WGS) entry which is preliminary data.</text>
</comment>
<keyword evidence="1" id="KW-0472">Membrane</keyword>
<keyword evidence="1" id="KW-1133">Transmembrane helix</keyword>
<gene>
    <name evidence="2" type="ORF">E2C01_040191</name>
</gene>
<sequence length="117" mass="13002">MDAMRPLSGCVVRLVPPCPASPLLQLPTPLPLLLLLLLLLFLPACYSLHLNTRVSFPYQRSGYHNLTIKKCMTKIAKWTPHAPSSHSSLASLCHASPRITLLLGRPVNVTTFLCFLW</sequence>
<keyword evidence="1" id="KW-0812">Transmembrane</keyword>
<dbReference type="AlphaFoldDB" id="A0A5B7FGR0"/>
<protein>
    <submittedName>
        <fullName evidence="2">Uncharacterized protein</fullName>
    </submittedName>
</protein>
<evidence type="ECO:0000313" key="3">
    <source>
        <dbReference type="Proteomes" id="UP000324222"/>
    </source>
</evidence>
<proteinExistence type="predicted"/>
<feature type="transmembrane region" description="Helical" evidence="1">
    <location>
        <begin position="30"/>
        <end position="50"/>
    </location>
</feature>
<accession>A0A5B7FGR0</accession>
<evidence type="ECO:0000256" key="1">
    <source>
        <dbReference type="SAM" id="Phobius"/>
    </source>
</evidence>
<name>A0A5B7FGR0_PORTR</name>
<dbReference type="Proteomes" id="UP000324222">
    <property type="component" value="Unassembled WGS sequence"/>
</dbReference>
<reference evidence="2 3" key="1">
    <citation type="submission" date="2019-05" db="EMBL/GenBank/DDBJ databases">
        <title>Another draft genome of Portunus trituberculatus and its Hox gene families provides insights of decapod evolution.</title>
        <authorList>
            <person name="Jeong J.-H."/>
            <person name="Song I."/>
            <person name="Kim S."/>
            <person name="Choi T."/>
            <person name="Kim D."/>
            <person name="Ryu S."/>
            <person name="Kim W."/>
        </authorList>
    </citation>
    <scope>NUCLEOTIDE SEQUENCE [LARGE SCALE GENOMIC DNA]</scope>
    <source>
        <tissue evidence="2">Muscle</tissue>
    </source>
</reference>